<evidence type="ECO:0000313" key="2">
    <source>
        <dbReference type="Proteomes" id="UP001162156"/>
    </source>
</evidence>
<keyword evidence="2" id="KW-1185">Reference proteome</keyword>
<accession>A0AAV8WRN3</accession>
<dbReference type="EMBL" id="JANEYF010005031">
    <property type="protein sequence ID" value="KAJ8929394.1"/>
    <property type="molecule type" value="Genomic_DNA"/>
</dbReference>
<comment type="caution">
    <text evidence="1">The sequence shown here is derived from an EMBL/GenBank/DDBJ whole genome shotgun (WGS) entry which is preliminary data.</text>
</comment>
<organism evidence="1 2">
    <name type="scientific">Rhamnusium bicolor</name>
    <dbReference type="NCBI Taxonomy" id="1586634"/>
    <lineage>
        <taxon>Eukaryota</taxon>
        <taxon>Metazoa</taxon>
        <taxon>Ecdysozoa</taxon>
        <taxon>Arthropoda</taxon>
        <taxon>Hexapoda</taxon>
        <taxon>Insecta</taxon>
        <taxon>Pterygota</taxon>
        <taxon>Neoptera</taxon>
        <taxon>Endopterygota</taxon>
        <taxon>Coleoptera</taxon>
        <taxon>Polyphaga</taxon>
        <taxon>Cucujiformia</taxon>
        <taxon>Chrysomeloidea</taxon>
        <taxon>Cerambycidae</taxon>
        <taxon>Lepturinae</taxon>
        <taxon>Rhagiini</taxon>
        <taxon>Rhamnusium</taxon>
    </lineage>
</organism>
<sequence>MRNNLFEELNDTEFRKRFRISKNTFQRLANLLDGVMEPVNDRNQPISKINQILICLRFYASGSFQINIGDHFYVS</sequence>
<evidence type="ECO:0000313" key="1">
    <source>
        <dbReference type="EMBL" id="KAJ8929394.1"/>
    </source>
</evidence>
<dbReference type="AlphaFoldDB" id="A0AAV8WRN3"/>
<name>A0AAV8WRN3_9CUCU</name>
<evidence type="ECO:0008006" key="3">
    <source>
        <dbReference type="Google" id="ProtNLM"/>
    </source>
</evidence>
<proteinExistence type="predicted"/>
<protein>
    <recommendedName>
        <fullName evidence="3">Nuclease HARBI1</fullName>
    </recommendedName>
</protein>
<dbReference type="Proteomes" id="UP001162156">
    <property type="component" value="Unassembled WGS sequence"/>
</dbReference>
<reference evidence="1" key="1">
    <citation type="journal article" date="2023" name="Insect Mol. Biol.">
        <title>Genome sequencing provides insights into the evolution of gene families encoding plant cell wall-degrading enzymes in longhorned beetles.</title>
        <authorList>
            <person name="Shin N.R."/>
            <person name="Okamura Y."/>
            <person name="Kirsch R."/>
            <person name="Pauchet Y."/>
        </authorList>
    </citation>
    <scope>NUCLEOTIDE SEQUENCE</scope>
    <source>
        <strain evidence="1">RBIC_L_NR</strain>
    </source>
</reference>
<gene>
    <name evidence="1" type="ORF">NQ314_017926</name>
</gene>